<evidence type="ECO:0000256" key="8">
    <source>
        <dbReference type="ARBA" id="ARBA00023136"/>
    </source>
</evidence>
<protein>
    <recommendedName>
        <fullName evidence="9">Membrane fusion protein (MFP) family protein</fullName>
    </recommendedName>
</protein>
<keyword evidence="5 9" id="KW-0997">Cell inner membrane</keyword>
<evidence type="ECO:0000256" key="9">
    <source>
        <dbReference type="RuleBase" id="RU365093"/>
    </source>
</evidence>
<evidence type="ECO:0000256" key="7">
    <source>
        <dbReference type="ARBA" id="ARBA00022989"/>
    </source>
</evidence>
<keyword evidence="8 9" id="KW-0472">Membrane</keyword>
<dbReference type="Gene3D" id="2.40.50.100">
    <property type="match status" value="1"/>
</dbReference>
<feature type="domain" description="AprE-like beta-barrel" evidence="11">
    <location>
        <begin position="316"/>
        <end position="404"/>
    </location>
</feature>
<dbReference type="InterPro" id="IPR050739">
    <property type="entry name" value="MFP"/>
</dbReference>
<gene>
    <name evidence="12" type="ORF">IOQ59_01560</name>
</gene>
<dbReference type="AlphaFoldDB" id="A0A8J7FR95"/>
<dbReference type="InterPro" id="IPR010129">
    <property type="entry name" value="T1SS_HlyD"/>
</dbReference>
<proteinExistence type="inferred from homology"/>
<evidence type="ECO:0000256" key="4">
    <source>
        <dbReference type="ARBA" id="ARBA00022475"/>
    </source>
</evidence>
<dbReference type="InterPro" id="IPR006144">
    <property type="entry name" value="Secretion_HlyD_CS"/>
</dbReference>
<dbReference type="PANTHER" id="PTHR30386:SF17">
    <property type="entry name" value="ALKALINE PROTEASE SECRETION PROTEIN APRE"/>
    <property type="match status" value="1"/>
</dbReference>
<evidence type="ECO:0000259" key="10">
    <source>
        <dbReference type="Pfam" id="PF25994"/>
    </source>
</evidence>
<evidence type="ECO:0000313" key="13">
    <source>
        <dbReference type="Proteomes" id="UP000640333"/>
    </source>
</evidence>
<dbReference type="Pfam" id="PF25994">
    <property type="entry name" value="HH_AprE"/>
    <property type="match status" value="1"/>
</dbReference>
<evidence type="ECO:0000256" key="5">
    <source>
        <dbReference type="ARBA" id="ARBA00022519"/>
    </source>
</evidence>
<comment type="similarity">
    <text evidence="2 9">Belongs to the membrane fusion protein (MFP) (TC 8.A.1) family.</text>
</comment>
<keyword evidence="7 9" id="KW-1133">Transmembrane helix</keyword>
<keyword evidence="13" id="KW-1185">Reference proteome</keyword>
<dbReference type="PANTHER" id="PTHR30386">
    <property type="entry name" value="MEMBRANE FUSION SUBUNIT OF EMRAB-TOLC MULTIDRUG EFFLUX PUMP"/>
    <property type="match status" value="1"/>
</dbReference>
<dbReference type="Proteomes" id="UP000640333">
    <property type="component" value="Unassembled WGS sequence"/>
</dbReference>
<keyword evidence="4 9" id="KW-1003">Cell membrane</keyword>
<dbReference type="Gene3D" id="2.40.30.170">
    <property type="match status" value="1"/>
</dbReference>
<evidence type="ECO:0000256" key="6">
    <source>
        <dbReference type="ARBA" id="ARBA00022692"/>
    </source>
</evidence>
<dbReference type="NCBIfam" id="TIGR01843">
    <property type="entry name" value="type_I_hlyD"/>
    <property type="match status" value="1"/>
</dbReference>
<keyword evidence="6 9" id="KW-0812">Transmembrane</keyword>
<feature type="domain" description="AprE-like long alpha-helical hairpin" evidence="10">
    <location>
        <begin position="87"/>
        <end position="274"/>
    </location>
</feature>
<sequence>MSVYTNDMPTRMIGLIIVFLTFGVFGGWSMIAPIDSAALAPGVLTVKGYKKTVQHLEGGIIQQLYVKDGDKVEAGAPLILLDDTQLQAEHQILKGQLFVLLAQESRLLAERDELESITFPDELLSDDKRATEAKEQEAEQFLVRKISRDGEVEVLQQRIVQLNSQSEGLNALIASKKALIASYDEEISDNIDLLSQGFVDKKRLRDLQRLREGLAGEVAEHKAAIAGITIQSGEAKLKILQQKKDFRAEVVEQLSQAQAKAFDVQERVSAITDRIKRSTIMAPVSGVVLGLGFHTLGGVIAPGNKILEIVPEKNDLIIEAKVAPADIDRVTLGLDADVRFSVFKSSITPVVQGRVTTLSADRIVGEDGAPYYLAHLELTDSSSDALKGFQLLPGMPAEVLINTGDRTLFEYLVQPATDAFARSMLED</sequence>
<keyword evidence="3 9" id="KW-0813">Transport</keyword>
<dbReference type="PROSITE" id="PS00543">
    <property type="entry name" value="HLYD_FAMILY"/>
    <property type="match status" value="1"/>
</dbReference>
<dbReference type="GO" id="GO:0005886">
    <property type="term" value="C:plasma membrane"/>
    <property type="evidence" value="ECO:0007669"/>
    <property type="project" value="UniProtKB-SubCell"/>
</dbReference>
<dbReference type="InterPro" id="IPR058781">
    <property type="entry name" value="HH_AprE-like"/>
</dbReference>
<comment type="caution">
    <text evidence="12">The sequence shown here is derived from an EMBL/GenBank/DDBJ whole genome shotgun (WGS) entry which is preliminary data.</text>
</comment>
<organism evidence="12 13">
    <name type="scientific">Pontibacterium sinense</name>
    <dbReference type="NCBI Taxonomy" id="2781979"/>
    <lineage>
        <taxon>Bacteria</taxon>
        <taxon>Pseudomonadati</taxon>
        <taxon>Pseudomonadota</taxon>
        <taxon>Gammaproteobacteria</taxon>
        <taxon>Oceanospirillales</taxon>
        <taxon>Oceanospirillaceae</taxon>
        <taxon>Pontibacterium</taxon>
    </lineage>
</organism>
<evidence type="ECO:0000256" key="3">
    <source>
        <dbReference type="ARBA" id="ARBA00022448"/>
    </source>
</evidence>
<evidence type="ECO:0000313" key="12">
    <source>
        <dbReference type="EMBL" id="MBE9395940.1"/>
    </source>
</evidence>
<accession>A0A8J7FR95</accession>
<dbReference type="PRINTS" id="PR01490">
    <property type="entry name" value="RTXTOXIND"/>
</dbReference>
<dbReference type="InterPro" id="IPR058982">
    <property type="entry name" value="Beta-barrel_AprE"/>
</dbReference>
<feature type="transmembrane region" description="Helical" evidence="9">
    <location>
        <begin position="12"/>
        <end position="31"/>
    </location>
</feature>
<dbReference type="Pfam" id="PF26002">
    <property type="entry name" value="Beta-barrel_AprE"/>
    <property type="match status" value="1"/>
</dbReference>
<comment type="subcellular location">
    <subcellularLocation>
        <location evidence="1 9">Cell inner membrane</location>
        <topology evidence="1 9">Single-pass membrane protein</topology>
    </subcellularLocation>
</comment>
<evidence type="ECO:0000259" key="11">
    <source>
        <dbReference type="Pfam" id="PF26002"/>
    </source>
</evidence>
<reference evidence="12" key="1">
    <citation type="submission" date="2020-10" db="EMBL/GenBank/DDBJ databases">
        <title>Bacterium isolated from coastal waters sediment.</title>
        <authorList>
            <person name="Chen R.-J."/>
            <person name="Lu D.-C."/>
            <person name="Zhu K.-L."/>
            <person name="Du Z.-J."/>
        </authorList>
    </citation>
    <scope>NUCLEOTIDE SEQUENCE</scope>
    <source>
        <strain evidence="12">N1Y112</strain>
    </source>
</reference>
<evidence type="ECO:0000256" key="2">
    <source>
        <dbReference type="ARBA" id="ARBA00009477"/>
    </source>
</evidence>
<evidence type="ECO:0000256" key="1">
    <source>
        <dbReference type="ARBA" id="ARBA00004377"/>
    </source>
</evidence>
<dbReference type="EMBL" id="JADEYS010000001">
    <property type="protein sequence ID" value="MBE9395940.1"/>
    <property type="molecule type" value="Genomic_DNA"/>
</dbReference>
<name>A0A8J7FR95_9GAMM</name>
<dbReference type="GO" id="GO:0009306">
    <property type="term" value="P:protein secretion"/>
    <property type="evidence" value="ECO:0007669"/>
    <property type="project" value="InterPro"/>
</dbReference>